<reference evidence="3 4" key="1">
    <citation type="submission" date="2020-08" db="EMBL/GenBank/DDBJ databases">
        <title>Genomic Encyclopedia of Archaeal and Bacterial Type Strains, Phase II (KMG-II): from individual species to whole genera.</title>
        <authorList>
            <person name="Goeker M."/>
        </authorList>
    </citation>
    <scope>NUCLEOTIDE SEQUENCE [LARGE SCALE GENOMIC DNA]</scope>
    <source>
        <strain evidence="3 4">DSM 23288</strain>
    </source>
</reference>
<evidence type="ECO:0000259" key="1">
    <source>
        <dbReference type="Pfam" id="PF01074"/>
    </source>
</evidence>
<evidence type="ECO:0000313" key="4">
    <source>
        <dbReference type="Proteomes" id="UP000585272"/>
    </source>
</evidence>
<comment type="caution">
    <text evidence="3">The sequence shown here is derived from an EMBL/GenBank/DDBJ whole genome shotgun (WGS) entry which is preliminary data.</text>
</comment>
<dbReference type="Proteomes" id="UP000585272">
    <property type="component" value="Unassembled WGS sequence"/>
</dbReference>
<dbReference type="GO" id="GO:0030246">
    <property type="term" value="F:carbohydrate binding"/>
    <property type="evidence" value="ECO:0007669"/>
    <property type="project" value="InterPro"/>
</dbReference>
<dbReference type="PANTHER" id="PTHR46017">
    <property type="entry name" value="ALPHA-MANNOSIDASE 2C1"/>
    <property type="match status" value="1"/>
</dbReference>
<feature type="domain" description="Glycoside hydrolase family 38 N-terminal" evidence="1">
    <location>
        <begin position="7"/>
        <end position="283"/>
    </location>
</feature>
<organism evidence="3 4">
    <name type="scientific">Conexibacter arvalis</name>
    <dbReference type="NCBI Taxonomy" id="912552"/>
    <lineage>
        <taxon>Bacteria</taxon>
        <taxon>Bacillati</taxon>
        <taxon>Actinomycetota</taxon>
        <taxon>Thermoleophilia</taxon>
        <taxon>Solirubrobacterales</taxon>
        <taxon>Conexibacteraceae</taxon>
        <taxon>Conexibacter</taxon>
    </lineage>
</organism>
<name>A0A840ID16_9ACTN</name>
<dbReference type="PANTHER" id="PTHR46017:SF1">
    <property type="entry name" value="ALPHA-MANNOSIDASE 2C1"/>
    <property type="match status" value="1"/>
</dbReference>
<dbReference type="InterPro" id="IPR000602">
    <property type="entry name" value="Glyco_hydro_38_N"/>
</dbReference>
<dbReference type="GO" id="GO:0004559">
    <property type="term" value="F:alpha-mannosidase activity"/>
    <property type="evidence" value="ECO:0007669"/>
    <property type="project" value="InterPro"/>
</dbReference>
<dbReference type="RefSeq" id="WP_183342324.1">
    <property type="nucleotide sequence ID" value="NZ_JACHNU010000002.1"/>
</dbReference>
<evidence type="ECO:0000259" key="2">
    <source>
        <dbReference type="Pfam" id="PF17677"/>
    </source>
</evidence>
<dbReference type="Pfam" id="PF17677">
    <property type="entry name" value="Glyco_hydro38C2"/>
    <property type="match status" value="1"/>
</dbReference>
<dbReference type="InterPro" id="IPR041147">
    <property type="entry name" value="GH38_C"/>
</dbReference>
<dbReference type="GO" id="GO:0009313">
    <property type="term" value="P:oligosaccharide catabolic process"/>
    <property type="evidence" value="ECO:0007669"/>
    <property type="project" value="TreeGrafter"/>
</dbReference>
<dbReference type="InterPro" id="IPR011013">
    <property type="entry name" value="Gal_mutarotase_sf_dom"/>
</dbReference>
<dbReference type="Pfam" id="PF01074">
    <property type="entry name" value="Glyco_hydro_38N"/>
    <property type="match status" value="1"/>
</dbReference>
<evidence type="ECO:0000313" key="3">
    <source>
        <dbReference type="EMBL" id="MBB4662837.1"/>
    </source>
</evidence>
<dbReference type="InterPro" id="IPR011330">
    <property type="entry name" value="Glyco_hydro/deAcase_b/a-brl"/>
</dbReference>
<dbReference type="CDD" id="cd10791">
    <property type="entry name" value="GH38N_AMII_like_1"/>
    <property type="match status" value="1"/>
</dbReference>
<dbReference type="GO" id="GO:0006013">
    <property type="term" value="P:mannose metabolic process"/>
    <property type="evidence" value="ECO:0007669"/>
    <property type="project" value="InterPro"/>
</dbReference>
<dbReference type="Gene3D" id="3.20.110.10">
    <property type="entry name" value="Glycoside hydrolase 38, N terminal domain"/>
    <property type="match status" value="1"/>
</dbReference>
<gene>
    <name evidence="3" type="ORF">BDZ31_002423</name>
</gene>
<protein>
    <recommendedName>
        <fullName evidence="5">Glycoside hydrolase family 38 N-terminal domain-containing protein</fullName>
    </recommendedName>
</protein>
<sequence>MPEITTLYVANHTHTDIGFTDHQDVCFRQLGEYVTQALDVIEATQSYPKEARFRWTLEVTGPVERWLKQADPADVERLKKWNAAGAMDVAAMQYNLTPLLGVEQMIRSLLPVRRLRDGLGLEIRSAMQDDVNGISWLFADLLPAVGVETLTLAINQMRGRAPKPLPGAFWWEGPAGGRVLAWNGLHYLFGRSVVKLVDERYVQRDLGALLKRVEADPDYPFDFLYIESTHPMRVDNGPPEQRMSDFVRDWNAAGRTPRIELTTPSAFGRLVRERHGDQLPTWRGDWSDWWSDGAASSAYETGLNRTTHELLLAAESIASWLASDGAAVAGVDPARIDALYEQMSLYDEHTWGAFASVARPDSLFTKAQWNKKSGYAYGAAMETHDVLARAASTLAAREARPGAESRFNLGDLDYDEAFPDSGAREWLVINTLPEPRTVLVEEPEVRAGGAPRGMLDMFFPRDVPWGGARSLETVRVARAELPANGWAWVAFEEAAVDRAKDLKADGATIENEHYLVEVDPATGGLLRWVDKALQHDFAGEQNGHRAGQYVYERTEGDRTALFDDNFSDWDFGVWPRDVPLRYATPSKVTVGTPRIGGGRVAIDVTIEAEGVHGATCTYALTSGEKALHVDWALDKQPVHDPESVYVAFPFALGQSGSGGNAAAAGGTVADGVEQIRSSGNSGVADGTLQFRVDLNGVACTPNVDQLNGSVRDWYPLRRWVDVSDGERGVTVVPLDAPLAQLGGITTGKAAYELEPEGPAIYSWALNNHWSVNFRAFQEGEIPLRYRLTTHAGGCDDAAATRFAAAVATPPLVLRDWIRRDGAPASGQFLAVDDDGVEVASKLAEDGDGIVVRLHDQRGAARDVTVRFTAAVPRSVHPTSVLEEDAATPLELRDGAVTVPLGARAIQSLRVRF</sequence>
<accession>A0A840ID16</accession>
<dbReference type="AlphaFoldDB" id="A0A840ID16"/>
<proteinExistence type="predicted"/>
<evidence type="ECO:0008006" key="5">
    <source>
        <dbReference type="Google" id="ProtNLM"/>
    </source>
</evidence>
<dbReference type="EMBL" id="JACHNU010000002">
    <property type="protein sequence ID" value="MBB4662837.1"/>
    <property type="molecule type" value="Genomic_DNA"/>
</dbReference>
<keyword evidence="4" id="KW-1185">Reference proteome</keyword>
<feature type="domain" description="Glycosyl hydrolases family 38 C-terminal" evidence="2">
    <location>
        <begin position="841"/>
        <end position="907"/>
    </location>
</feature>
<dbReference type="InterPro" id="IPR027291">
    <property type="entry name" value="Glyco_hydro_38_N_sf"/>
</dbReference>
<dbReference type="SUPFAM" id="SSF74650">
    <property type="entry name" value="Galactose mutarotase-like"/>
    <property type="match status" value="2"/>
</dbReference>
<dbReference type="SUPFAM" id="SSF88713">
    <property type="entry name" value="Glycoside hydrolase/deacetylase"/>
    <property type="match status" value="1"/>
</dbReference>